<evidence type="ECO:0000313" key="3">
    <source>
        <dbReference type="Proteomes" id="UP000053237"/>
    </source>
</evidence>
<dbReference type="PROSITE" id="PS50195">
    <property type="entry name" value="PX"/>
    <property type="match status" value="1"/>
</dbReference>
<evidence type="ECO:0000313" key="2">
    <source>
        <dbReference type="EMBL" id="CCI48311.1"/>
    </source>
</evidence>
<accession>A0A024GP50</accession>
<organism evidence="2 3">
    <name type="scientific">Albugo candida</name>
    <dbReference type="NCBI Taxonomy" id="65357"/>
    <lineage>
        <taxon>Eukaryota</taxon>
        <taxon>Sar</taxon>
        <taxon>Stramenopiles</taxon>
        <taxon>Oomycota</taxon>
        <taxon>Peronosporomycetes</taxon>
        <taxon>Albuginales</taxon>
        <taxon>Albuginaceae</taxon>
        <taxon>Albugo</taxon>
    </lineage>
</organism>
<dbReference type="SUPFAM" id="SSF64268">
    <property type="entry name" value="PX domain"/>
    <property type="match status" value="1"/>
</dbReference>
<name>A0A024GP50_9STRA</name>
<proteinExistence type="predicted"/>
<dbReference type="AlphaFoldDB" id="A0A024GP50"/>
<comment type="caution">
    <text evidence="2">The sequence shown here is derived from an EMBL/GenBank/DDBJ whole genome shotgun (WGS) entry which is preliminary data.</text>
</comment>
<dbReference type="InterPro" id="IPR036871">
    <property type="entry name" value="PX_dom_sf"/>
</dbReference>
<dbReference type="Gene3D" id="3.30.1520.10">
    <property type="entry name" value="Phox-like domain"/>
    <property type="match status" value="1"/>
</dbReference>
<dbReference type="InterPro" id="IPR001683">
    <property type="entry name" value="PX_dom"/>
</dbReference>
<dbReference type="InterPro" id="IPR053208">
    <property type="entry name" value="GMC_Oxidoreductase_CD"/>
</dbReference>
<evidence type="ECO:0000259" key="1">
    <source>
        <dbReference type="PROSITE" id="PS50195"/>
    </source>
</evidence>
<dbReference type="EMBL" id="CAIX01000215">
    <property type="protein sequence ID" value="CCI48311.1"/>
    <property type="molecule type" value="Genomic_DNA"/>
</dbReference>
<feature type="domain" description="PX" evidence="1">
    <location>
        <begin position="95"/>
        <end position="328"/>
    </location>
</feature>
<dbReference type="Proteomes" id="UP000053237">
    <property type="component" value="Unassembled WGS sequence"/>
</dbReference>
<gene>
    <name evidence="2" type="ORF">BN9_093840</name>
</gene>
<sequence>MISKTVTYWDHYIQMEDPLLCYKKSWLPDTPGNEHSQSSHSKAESDQNRFETLSLDIFHKSFSLPLALRRPSVCSPSSSNWDGATTPRASITSTSGIVYESIVVTGHTHGTGNVVYYLLEVRSIQMPLEGYVIRRRYNDFKRLHHQLEPLMAVRSSMATEHQARFVKEMPIPFKYLSFPSVSLFCVSACSNEPLSISSTRFNRLMTPKSDASRTNVSESVTCDEEDHFNNLNDDRKPCRNALLSNRSTNERHAGKESLFEQVDFDAKGRPYLPPLPSAGISSYLTTRPTLIAQRTKRFNNILAAIMLDTSPIVTEVFMNFVQENPGTQPAYVSLSDYEAPHIPLSVERSARRRAALIGRKDTFERG</sequence>
<dbReference type="PANTHER" id="PTHR47190">
    <property type="entry name" value="DEHYDROGENASE, PUTATIVE-RELATED"/>
    <property type="match status" value="1"/>
</dbReference>
<dbReference type="InParanoid" id="A0A024GP50"/>
<keyword evidence="3" id="KW-1185">Reference proteome</keyword>
<dbReference type="CDD" id="cd06093">
    <property type="entry name" value="PX_domain"/>
    <property type="match status" value="1"/>
</dbReference>
<dbReference type="GO" id="GO:0035091">
    <property type="term" value="F:phosphatidylinositol binding"/>
    <property type="evidence" value="ECO:0007669"/>
    <property type="project" value="InterPro"/>
</dbReference>
<dbReference type="PANTHER" id="PTHR47190:SF2">
    <property type="entry name" value="CELLOBIOSE DEHYDROGENASE (AFU_ORTHOLOGUE AFUA_2G17620)"/>
    <property type="match status" value="1"/>
</dbReference>
<protein>
    <recommendedName>
        <fullName evidence="1">PX domain-containing protein</fullName>
    </recommendedName>
</protein>
<dbReference type="OrthoDB" id="92908at2759"/>
<reference evidence="2 3" key="1">
    <citation type="submission" date="2012-05" db="EMBL/GenBank/DDBJ databases">
        <title>Recombination and specialization in a pathogen metapopulation.</title>
        <authorList>
            <person name="Gardiner A."/>
            <person name="Kemen E."/>
            <person name="Schultz-Larsen T."/>
            <person name="MacLean D."/>
            <person name="Van Oosterhout C."/>
            <person name="Jones J.D.G."/>
        </authorList>
    </citation>
    <scope>NUCLEOTIDE SEQUENCE [LARGE SCALE GENOMIC DNA]</scope>
    <source>
        <strain evidence="2 3">Ac Nc2</strain>
    </source>
</reference>